<evidence type="ECO:0000256" key="1">
    <source>
        <dbReference type="SAM" id="SignalP"/>
    </source>
</evidence>
<name>A0AAU9DHM1_9FUSO</name>
<evidence type="ECO:0000313" key="4">
    <source>
        <dbReference type="Proteomes" id="UP001321582"/>
    </source>
</evidence>
<gene>
    <name evidence="3" type="ORF">HLVA_16210</name>
</gene>
<feature type="chain" id="PRO_5043325312" description="Lipoprotein LPP20-like domain-containing protein" evidence="1">
    <location>
        <begin position="24"/>
        <end position="193"/>
    </location>
</feature>
<organism evidence="3 4">
    <name type="scientific">Haliovirga abyssi</name>
    <dbReference type="NCBI Taxonomy" id="2996794"/>
    <lineage>
        <taxon>Bacteria</taxon>
        <taxon>Fusobacteriati</taxon>
        <taxon>Fusobacteriota</taxon>
        <taxon>Fusobacteriia</taxon>
        <taxon>Fusobacteriales</taxon>
        <taxon>Haliovirgaceae</taxon>
        <taxon>Haliovirga</taxon>
    </lineage>
</organism>
<feature type="domain" description="Lipoprotein LPP20-like" evidence="2">
    <location>
        <begin position="40"/>
        <end position="145"/>
    </location>
</feature>
<dbReference type="KEGG" id="haby:HLVA_16210"/>
<dbReference type="EMBL" id="AP027059">
    <property type="protein sequence ID" value="BDU51052.1"/>
    <property type="molecule type" value="Genomic_DNA"/>
</dbReference>
<sequence>MKKSVAGALILGALGLSVLGGCANNKPKPETKVQQQSQYPNWVMNPSVEDGIAAVGSAKIGAAGLSFARTEAMANARDELARQLEVKVNNMFKSYTNAVGVGGQDGVDKVATNVSKQVSSKVLTNSKQINMWISPEKEVYILVAIKKEDTLPKIKETVNSTLRNEKALWQEFKSKNAQDELDSSIDKMFNKGN</sequence>
<dbReference type="RefSeq" id="WP_307903897.1">
    <property type="nucleotide sequence ID" value="NZ_AP027059.1"/>
</dbReference>
<keyword evidence="4" id="KW-1185">Reference proteome</keyword>
<keyword evidence="1" id="KW-0732">Signal</keyword>
<reference evidence="3 4" key="1">
    <citation type="submission" date="2022-11" db="EMBL/GenBank/DDBJ databases">
        <title>Haliovirga abyssi gen. nov., sp. nov., a mesophilic fermentative bacterium isolated from the Iheya North hydrothermal field and the proposal of Haliovirgaceae fam. nov.</title>
        <authorList>
            <person name="Miyazaki U."/>
            <person name="Tame A."/>
            <person name="Miyazaki J."/>
            <person name="Takai K."/>
            <person name="Sawayama S."/>
            <person name="Kitajima M."/>
            <person name="Okamoto A."/>
            <person name="Nakagawa S."/>
        </authorList>
    </citation>
    <scope>NUCLEOTIDE SEQUENCE [LARGE SCALE GENOMIC DNA]</scope>
    <source>
        <strain evidence="3 4">IC12</strain>
    </source>
</reference>
<dbReference type="PROSITE" id="PS51257">
    <property type="entry name" value="PROKAR_LIPOPROTEIN"/>
    <property type="match status" value="1"/>
</dbReference>
<dbReference type="AlphaFoldDB" id="A0AAU9DHM1"/>
<dbReference type="Proteomes" id="UP001321582">
    <property type="component" value="Chromosome"/>
</dbReference>
<feature type="signal peptide" evidence="1">
    <location>
        <begin position="1"/>
        <end position="23"/>
    </location>
</feature>
<evidence type="ECO:0000313" key="3">
    <source>
        <dbReference type="EMBL" id="BDU51052.1"/>
    </source>
</evidence>
<dbReference type="Gene3D" id="3.10.129.140">
    <property type="entry name" value="Helicobacter TNF-alpha-Inducing protein"/>
    <property type="match status" value="1"/>
</dbReference>
<protein>
    <recommendedName>
        <fullName evidence="2">Lipoprotein LPP20-like domain-containing protein</fullName>
    </recommendedName>
</protein>
<proteinExistence type="predicted"/>
<dbReference type="Pfam" id="PF02169">
    <property type="entry name" value="LPP20"/>
    <property type="match status" value="1"/>
</dbReference>
<accession>A0AAU9DHM1</accession>
<dbReference type="InterPro" id="IPR024952">
    <property type="entry name" value="LPP20-like_dom"/>
</dbReference>
<evidence type="ECO:0000259" key="2">
    <source>
        <dbReference type="Pfam" id="PF02169"/>
    </source>
</evidence>